<evidence type="ECO:0000313" key="8">
    <source>
        <dbReference type="Proteomes" id="UP001338125"/>
    </source>
</evidence>
<comment type="caution">
    <text evidence="7">The sequence shown here is derived from an EMBL/GenBank/DDBJ whole genome shotgun (WGS) entry which is preliminary data.</text>
</comment>
<comment type="similarity">
    <text evidence="1">Belongs to the peptidase C14B family.</text>
</comment>
<evidence type="ECO:0000256" key="2">
    <source>
        <dbReference type="ARBA" id="ARBA00022703"/>
    </source>
</evidence>
<dbReference type="InterPro" id="IPR011600">
    <property type="entry name" value="Pept_C14_caspase"/>
</dbReference>
<feature type="compositionally biased region" description="Low complexity" evidence="5">
    <location>
        <begin position="216"/>
        <end position="226"/>
    </location>
</feature>
<feature type="domain" description="Peptidase C14 caspase" evidence="6">
    <location>
        <begin position="4"/>
        <end position="285"/>
    </location>
</feature>
<dbReference type="Gene3D" id="3.40.50.1460">
    <property type="match status" value="1"/>
</dbReference>
<evidence type="ECO:0000259" key="6">
    <source>
        <dbReference type="Pfam" id="PF00656"/>
    </source>
</evidence>
<evidence type="ECO:0000256" key="5">
    <source>
        <dbReference type="SAM" id="MobiDB-lite"/>
    </source>
</evidence>
<dbReference type="SUPFAM" id="SSF52129">
    <property type="entry name" value="Caspase-like"/>
    <property type="match status" value="1"/>
</dbReference>
<evidence type="ECO:0000313" key="7">
    <source>
        <dbReference type="EMBL" id="KAK5999138.1"/>
    </source>
</evidence>
<sequence>MPMRYALLVGVDHYLNDGSRRHQNGNTVSLKDLNGCVNDVESIRELLERVYSFEDISMLVSPSCAPLESKTTDAVEPTQLSDPDRLPTFSNMKREFESIRDKAVSGDFFFFHFSGHGARIDRVARSPLGREKDPSLMTADYCCGKPAVRGWQLNRWLKRLNQKGIQVVVSLDSCHSGGAWRGDDAKCRTPDNWSSVPNLPVDELAASQEEEDDAAAESASRTAELETSWSLNPEAFTLMTACSTDQKAAERNHNGKIGGAFTHELLKYLKDNEYYVTYRMTRDHLQAKLNPQTPVSLLWEFGALLDIPLGVQFEGCRAIIPAGRAHGVHQGSEFAPFPLTSTLTLSIDYVEEFKSSARISAETREVLGQYKNMVMTSRWSLGKGCTLRVLVDPVLGSEFRDVLRRSLESRIVSAVQVAETSQGGDDDGGGGGVDSGNGKLMVFKLQSDGEEAIKIVGPEWLVGCSEPIWALKPGSYRYDDNENLKVEELAAEVATPLVHLARFGQTLHIRPEEEEEEEEQAPFEVTLVPDGGKPEADTYPAEQKFRYTFRNTSDQDLHFTLLNITSEFQIQQLFPSTDSRQTVAPGRSKSFKFAIFIPTIPPEFQHLVRPRASFRDIMRTLVSRDNSVSWRTLEMPSIWEADKVKAIATRSEDKRNAVLEVEEEGWWVCDRYITTSTEVE</sequence>
<keyword evidence="3" id="KW-0645">Protease</keyword>
<evidence type="ECO:0000256" key="4">
    <source>
        <dbReference type="ARBA" id="ARBA00023145"/>
    </source>
</evidence>
<evidence type="ECO:0000256" key="1">
    <source>
        <dbReference type="ARBA" id="ARBA00009005"/>
    </source>
</evidence>
<feature type="region of interest" description="Disordered" evidence="5">
    <location>
        <begin position="206"/>
        <end position="226"/>
    </location>
</feature>
<dbReference type="EMBL" id="JAVFKD010000001">
    <property type="protein sequence ID" value="KAK5999138.1"/>
    <property type="molecule type" value="Genomic_DNA"/>
</dbReference>
<evidence type="ECO:0000256" key="3">
    <source>
        <dbReference type="ARBA" id="ARBA00022807"/>
    </source>
</evidence>
<dbReference type="Pfam" id="PF00656">
    <property type="entry name" value="Peptidase_C14"/>
    <property type="match status" value="1"/>
</dbReference>
<protein>
    <recommendedName>
        <fullName evidence="6">Peptidase C14 caspase domain-containing protein</fullName>
    </recommendedName>
</protein>
<dbReference type="InterPro" id="IPR029030">
    <property type="entry name" value="Caspase-like_dom_sf"/>
</dbReference>
<keyword evidence="8" id="KW-1185">Reference proteome</keyword>
<keyword evidence="4" id="KW-0865">Zymogen</keyword>
<dbReference type="PANTHER" id="PTHR48104:SF30">
    <property type="entry name" value="METACASPASE-1"/>
    <property type="match status" value="1"/>
</dbReference>
<keyword evidence="3" id="KW-0378">Hydrolase</keyword>
<dbReference type="Proteomes" id="UP001338125">
    <property type="component" value="Unassembled WGS sequence"/>
</dbReference>
<reference evidence="7 8" key="1">
    <citation type="submission" date="2024-01" db="EMBL/GenBank/DDBJ databases">
        <title>Complete genome of Cladobotryum mycophilum ATHUM6906.</title>
        <authorList>
            <person name="Christinaki A.C."/>
            <person name="Myridakis A.I."/>
            <person name="Kouvelis V.N."/>
        </authorList>
    </citation>
    <scope>NUCLEOTIDE SEQUENCE [LARGE SCALE GENOMIC DNA]</scope>
    <source>
        <strain evidence="7 8">ATHUM6906</strain>
    </source>
</reference>
<keyword evidence="2" id="KW-0053">Apoptosis</keyword>
<proteinExistence type="inferred from homology"/>
<accession>A0ABR0T3V5</accession>
<keyword evidence="3" id="KW-0788">Thiol protease</keyword>
<dbReference type="PANTHER" id="PTHR48104">
    <property type="entry name" value="METACASPASE-4"/>
    <property type="match status" value="1"/>
</dbReference>
<name>A0ABR0T3V5_9HYPO</name>
<organism evidence="7 8">
    <name type="scientific">Cladobotryum mycophilum</name>
    <dbReference type="NCBI Taxonomy" id="491253"/>
    <lineage>
        <taxon>Eukaryota</taxon>
        <taxon>Fungi</taxon>
        <taxon>Dikarya</taxon>
        <taxon>Ascomycota</taxon>
        <taxon>Pezizomycotina</taxon>
        <taxon>Sordariomycetes</taxon>
        <taxon>Hypocreomycetidae</taxon>
        <taxon>Hypocreales</taxon>
        <taxon>Hypocreaceae</taxon>
        <taxon>Cladobotryum</taxon>
    </lineage>
</organism>
<gene>
    <name evidence="7" type="ORF">PT974_01527</name>
</gene>
<dbReference type="InterPro" id="IPR050452">
    <property type="entry name" value="Metacaspase"/>
</dbReference>